<dbReference type="PANTHER" id="PTHR46796:SF6">
    <property type="entry name" value="ARAC SUBFAMILY"/>
    <property type="match status" value="1"/>
</dbReference>
<keyword evidence="1" id="KW-0805">Transcription regulation</keyword>
<dbReference type="GO" id="GO:0043565">
    <property type="term" value="F:sequence-specific DNA binding"/>
    <property type="evidence" value="ECO:0007669"/>
    <property type="project" value="InterPro"/>
</dbReference>
<keyword evidence="6" id="KW-1185">Reference proteome</keyword>
<dbReference type="Pfam" id="PF14525">
    <property type="entry name" value="AraC_binding_2"/>
    <property type="match status" value="1"/>
</dbReference>
<dbReference type="InterPro" id="IPR018060">
    <property type="entry name" value="HTH_AraC"/>
</dbReference>
<keyword evidence="2" id="KW-0238">DNA-binding</keyword>
<dbReference type="OrthoDB" id="3186094at2"/>
<dbReference type="InterPro" id="IPR020449">
    <property type="entry name" value="Tscrpt_reg_AraC-type_HTH"/>
</dbReference>
<dbReference type="PROSITE" id="PS00041">
    <property type="entry name" value="HTH_ARAC_FAMILY_1"/>
    <property type="match status" value="1"/>
</dbReference>
<protein>
    <submittedName>
        <fullName evidence="5">AraC family transcriptional regulator</fullName>
    </submittedName>
</protein>
<dbReference type="RefSeq" id="WP_141880848.1">
    <property type="nucleotide sequence ID" value="NZ_VFOM01000001.1"/>
</dbReference>
<dbReference type="InterPro" id="IPR009057">
    <property type="entry name" value="Homeodomain-like_sf"/>
</dbReference>
<dbReference type="Pfam" id="PF12833">
    <property type="entry name" value="HTH_18"/>
    <property type="match status" value="1"/>
</dbReference>
<proteinExistence type="predicted"/>
<dbReference type="EMBL" id="VFOM01000001">
    <property type="protein sequence ID" value="TQL48774.1"/>
    <property type="molecule type" value="Genomic_DNA"/>
</dbReference>
<evidence type="ECO:0000256" key="1">
    <source>
        <dbReference type="ARBA" id="ARBA00023015"/>
    </source>
</evidence>
<dbReference type="Proteomes" id="UP000317998">
    <property type="component" value="Unassembled WGS sequence"/>
</dbReference>
<evidence type="ECO:0000256" key="2">
    <source>
        <dbReference type="ARBA" id="ARBA00023125"/>
    </source>
</evidence>
<dbReference type="SMART" id="SM00342">
    <property type="entry name" value="HTH_ARAC"/>
    <property type="match status" value="1"/>
</dbReference>
<evidence type="ECO:0000313" key="5">
    <source>
        <dbReference type="EMBL" id="TQL48774.1"/>
    </source>
</evidence>
<dbReference type="InterPro" id="IPR050204">
    <property type="entry name" value="AraC_XylS_family_regulators"/>
</dbReference>
<dbReference type="InterPro" id="IPR035418">
    <property type="entry name" value="AraC-bd_2"/>
</dbReference>
<accession>A0A542YLF0</accession>
<evidence type="ECO:0000313" key="6">
    <source>
        <dbReference type="Proteomes" id="UP000317998"/>
    </source>
</evidence>
<dbReference type="AlphaFoldDB" id="A0A542YLF0"/>
<feature type="domain" description="HTH araC/xylS-type" evidence="4">
    <location>
        <begin position="225"/>
        <end position="324"/>
    </location>
</feature>
<gene>
    <name evidence="5" type="ORF">FB562_1879</name>
</gene>
<sequence length="328" mass="35522">MERGPIDVLNPVQPAVPPQPLRFSTSHVPAAERLAAWEEYNERELFGLRASTLSQAGLLATQTNLELTRLRFTEIVGNDHVIERTQSNIAQKPVDSIMLCLLLEGDAFFYHPEGCETLTAGDAVLYDTERPFMYGFSSAMRQVILELPRDVVLGRSSSEDAFRPRVLRLTDSVSASTHAQAAARSIRGAILSPPDDVSSLEESVLDLFGLITGQAATSGTSGYLLAAKDFVRSHLAEPDLSASRLARAVGLSERHLARAFAGEGLTPARFVMDARLARARRLLEENPSAVVAQVAAAVGFVSSAHFSRAFRERFGCSPSEARAGELAS</sequence>
<comment type="caution">
    <text evidence="5">The sequence shown here is derived from an EMBL/GenBank/DDBJ whole genome shotgun (WGS) entry which is preliminary data.</text>
</comment>
<dbReference type="PRINTS" id="PR00032">
    <property type="entry name" value="HTHARAC"/>
</dbReference>
<organism evidence="5 6">
    <name type="scientific">Homoserinimonas aerilata</name>
    <dbReference type="NCBI Taxonomy" id="1162970"/>
    <lineage>
        <taxon>Bacteria</taxon>
        <taxon>Bacillati</taxon>
        <taxon>Actinomycetota</taxon>
        <taxon>Actinomycetes</taxon>
        <taxon>Micrococcales</taxon>
        <taxon>Microbacteriaceae</taxon>
        <taxon>Homoserinimonas</taxon>
    </lineage>
</organism>
<keyword evidence="3" id="KW-0804">Transcription</keyword>
<dbReference type="InterPro" id="IPR018062">
    <property type="entry name" value="HTH_AraC-typ_CS"/>
</dbReference>
<reference evidence="5 6" key="1">
    <citation type="submission" date="2019-06" db="EMBL/GenBank/DDBJ databases">
        <title>Sequencing the genomes of 1000 actinobacteria strains.</title>
        <authorList>
            <person name="Klenk H.-P."/>
        </authorList>
    </citation>
    <scope>NUCLEOTIDE SEQUENCE [LARGE SCALE GENOMIC DNA]</scope>
    <source>
        <strain evidence="5 6">DSM 26477</strain>
    </source>
</reference>
<evidence type="ECO:0000256" key="3">
    <source>
        <dbReference type="ARBA" id="ARBA00023163"/>
    </source>
</evidence>
<dbReference type="GO" id="GO:0003700">
    <property type="term" value="F:DNA-binding transcription factor activity"/>
    <property type="evidence" value="ECO:0007669"/>
    <property type="project" value="InterPro"/>
</dbReference>
<dbReference type="SUPFAM" id="SSF46689">
    <property type="entry name" value="Homeodomain-like"/>
    <property type="match status" value="1"/>
</dbReference>
<name>A0A542YLF0_9MICO</name>
<dbReference type="PROSITE" id="PS01124">
    <property type="entry name" value="HTH_ARAC_FAMILY_2"/>
    <property type="match status" value="1"/>
</dbReference>
<evidence type="ECO:0000259" key="4">
    <source>
        <dbReference type="PROSITE" id="PS01124"/>
    </source>
</evidence>
<dbReference type="Gene3D" id="1.10.10.60">
    <property type="entry name" value="Homeodomain-like"/>
    <property type="match status" value="1"/>
</dbReference>
<dbReference type="PANTHER" id="PTHR46796">
    <property type="entry name" value="HTH-TYPE TRANSCRIPTIONAL ACTIVATOR RHAS-RELATED"/>
    <property type="match status" value="1"/>
</dbReference>